<protein>
    <recommendedName>
        <fullName evidence="3">Transposase</fullName>
    </recommendedName>
</protein>
<name>A0ABP7UXB9_9ACTN</name>
<evidence type="ECO:0000313" key="2">
    <source>
        <dbReference type="Proteomes" id="UP001500683"/>
    </source>
</evidence>
<evidence type="ECO:0000313" key="1">
    <source>
        <dbReference type="EMBL" id="GAA4054922.1"/>
    </source>
</evidence>
<comment type="caution">
    <text evidence="1">The sequence shown here is derived from an EMBL/GenBank/DDBJ whole genome shotgun (WGS) entry which is preliminary data.</text>
</comment>
<gene>
    <name evidence="1" type="ORF">GCM10022214_02470</name>
</gene>
<dbReference type="Proteomes" id="UP001500683">
    <property type="component" value="Unassembled WGS sequence"/>
</dbReference>
<keyword evidence="2" id="KW-1185">Reference proteome</keyword>
<dbReference type="RefSeq" id="WP_344939439.1">
    <property type="nucleotide sequence ID" value="NZ_BAAAZG010000001.1"/>
</dbReference>
<evidence type="ECO:0008006" key="3">
    <source>
        <dbReference type="Google" id="ProtNLM"/>
    </source>
</evidence>
<accession>A0ABP7UXB9</accession>
<dbReference type="EMBL" id="BAAAZG010000001">
    <property type="protein sequence ID" value="GAA4054922.1"/>
    <property type="molecule type" value="Genomic_DNA"/>
</dbReference>
<proteinExistence type="predicted"/>
<reference evidence="2" key="1">
    <citation type="journal article" date="2019" name="Int. J. Syst. Evol. Microbiol.">
        <title>The Global Catalogue of Microorganisms (GCM) 10K type strain sequencing project: providing services to taxonomists for standard genome sequencing and annotation.</title>
        <authorList>
            <consortium name="The Broad Institute Genomics Platform"/>
            <consortium name="The Broad Institute Genome Sequencing Center for Infectious Disease"/>
            <person name="Wu L."/>
            <person name="Ma J."/>
        </authorList>
    </citation>
    <scope>NUCLEOTIDE SEQUENCE [LARGE SCALE GENOMIC DNA]</scope>
    <source>
        <strain evidence="2">JCM 16702</strain>
    </source>
</reference>
<organism evidence="1 2">
    <name type="scientific">Actinomadura miaoliensis</name>
    <dbReference type="NCBI Taxonomy" id="430685"/>
    <lineage>
        <taxon>Bacteria</taxon>
        <taxon>Bacillati</taxon>
        <taxon>Actinomycetota</taxon>
        <taxon>Actinomycetes</taxon>
        <taxon>Streptosporangiales</taxon>
        <taxon>Thermomonosporaceae</taxon>
        <taxon>Actinomadura</taxon>
    </lineage>
</organism>
<sequence length="80" mass="8904">MTEAGHCLVALDGTHVRTAINKLGTPYGTRYRRHGEAEESGDKSRFYILSKGQARPGRLRVPPAFACKAPRRRHPGTDCR</sequence>